<dbReference type="Pfam" id="PF03597">
    <property type="entry name" value="FixS"/>
    <property type="match status" value="1"/>
</dbReference>
<dbReference type="AlphaFoldDB" id="A0A839ZU80"/>
<evidence type="ECO:0000313" key="2">
    <source>
        <dbReference type="EMBL" id="MBB3890025.1"/>
    </source>
</evidence>
<evidence type="ECO:0000256" key="1">
    <source>
        <dbReference type="SAM" id="Phobius"/>
    </source>
</evidence>
<keyword evidence="1" id="KW-0812">Transmembrane</keyword>
<dbReference type="InterPro" id="IPR004714">
    <property type="entry name" value="Cyt_oxidase_maturation_cbb3"/>
</dbReference>
<protein>
    <submittedName>
        <fullName evidence="2">Cbb3-type cytochrome oxidase maturation protein</fullName>
    </submittedName>
</protein>
<dbReference type="Proteomes" id="UP000530564">
    <property type="component" value="Unassembled WGS sequence"/>
</dbReference>
<comment type="caution">
    <text evidence="2">The sequence shown here is derived from an EMBL/GenBank/DDBJ whole genome shotgun (WGS) entry which is preliminary data.</text>
</comment>
<dbReference type="NCBIfam" id="TIGR00847">
    <property type="entry name" value="ccoS"/>
    <property type="match status" value="1"/>
</dbReference>
<evidence type="ECO:0000313" key="3">
    <source>
        <dbReference type="Proteomes" id="UP000530564"/>
    </source>
</evidence>
<sequence length="49" mass="5359">MDILMFLAPASVALALVGLGAFWWTLRSGQYEDPVGDASRILVDHDQPD</sequence>
<keyword evidence="1" id="KW-1133">Transmembrane helix</keyword>
<reference evidence="2 3" key="1">
    <citation type="submission" date="2020-08" db="EMBL/GenBank/DDBJ databases">
        <title>Genomic Encyclopedia of Type Strains, Phase IV (KMG-IV): sequencing the most valuable type-strain genomes for metagenomic binning, comparative biology and taxonomic classification.</title>
        <authorList>
            <person name="Goeker M."/>
        </authorList>
    </citation>
    <scope>NUCLEOTIDE SEQUENCE [LARGE SCALE GENOMIC DNA]</scope>
    <source>
        <strain evidence="2 3">DSM 21793</strain>
    </source>
</reference>
<feature type="transmembrane region" description="Helical" evidence="1">
    <location>
        <begin position="6"/>
        <end position="26"/>
    </location>
</feature>
<keyword evidence="1" id="KW-0472">Membrane</keyword>
<keyword evidence="3" id="KW-1185">Reference proteome</keyword>
<dbReference type="EMBL" id="JACIDK010000001">
    <property type="protein sequence ID" value="MBB3890025.1"/>
    <property type="molecule type" value="Genomic_DNA"/>
</dbReference>
<accession>A0A839ZU80</accession>
<dbReference type="RefSeq" id="WP_183769902.1">
    <property type="nucleotide sequence ID" value="NZ_JACIDK010000001.1"/>
</dbReference>
<dbReference type="PANTHER" id="PTHR41532:SF1">
    <property type="entry name" value="FIXS PROTEIN"/>
    <property type="match status" value="1"/>
</dbReference>
<proteinExistence type="predicted"/>
<name>A0A839ZU80_9CAUL</name>
<gene>
    <name evidence="2" type="ORF">GGQ61_000722</name>
</gene>
<dbReference type="PANTHER" id="PTHR41532">
    <property type="entry name" value="FIXS PROTEIN"/>
    <property type="match status" value="1"/>
</dbReference>
<organism evidence="2 3">
    <name type="scientific">Phenylobacterium haematophilum</name>
    <dbReference type="NCBI Taxonomy" id="98513"/>
    <lineage>
        <taxon>Bacteria</taxon>
        <taxon>Pseudomonadati</taxon>
        <taxon>Pseudomonadota</taxon>
        <taxon>Alphaproteobacteria</taxon>
        <taxon>Caulobacterales</taxon>
        <taxon>Caulobacteraceae</taxon>
        <taxon>Phenylobacterium</taxon>
    </lineage>
</organism>